<dbReference type="InterPro" id="IPR051326">
    <property type="entry name" value="Kynurenine-oxoglutarate_AT"/>
</dbReference>
<reference evidence="6" key="1">
    <citation type="submission" date="2020-08" db="EMBL/GenBank/DDBJ databases">
        <title>Plant Genome Project.</title>
        <authorList>
            <person name="Zhang R.-G."/>
        </authorList>
    </citation>
    <scope>NUCLEOTIDE SEQUENCE</scope>
    <source>
        <strain evidence="6">WSP0</strain>
        <tissue evidence="6">Leaf</tissue>
    </source>
</reference>
<evidence type="ECO:0000313" key="6">
    <source>
        <dbReference type="EMBL" id="KAG5567797.1"/>
    </source>
</evidence>
<evidence type="ECO:0000259" key="5">
    <source>
        <dbReference type="Pfam" id="PF00155"/>
    </source>
</evidence>
<keyword evidence="4" id="KW-0663">Pyridoxal phosphate</keyword>
<dbReference type="Pfam" id="PF00155">
    <property type="entry name" value="Aminotran_1_2"/>
    <property type="match status" value="2"/>
</dbReference>
<evidence type="ECO:0000256" key="1">
    <source>
        <dbReference type="ARBA" id="ARBA00001933"/>
    </source>
</evidence>
<dbReference type="Gene3D" id="3.90.1150.10">
    <property type="entry name" value="Aspartate Aminotransferase, domain 1"/>
    <property type="match status" value="1"/>
</dbReference>
<comment type="caution">
    <text evidence="6">The sequence shown here is derived from an EMBL/GenBank/DDBJ whole genome shotgun (WGS) entry which is preliminary data.</text>
</comment>
<dbReference type="Gene3D" id="3.40.640.10">
    <property type="entry name" value="Type I PLP-dependent aspartate aminotransferase-like (Major domain)"/>
    <property type="match status" value="2"/>
</dbReference>
<sequence>MQFINCFPMENRHNAQTASFSMLPDRKIYFEFIELFTGTFVNMALLYHSWKCTDILWHSPHNPTGKVFTKDELETVAGACHTRDLLAITDEFSGSLFPGWRVGWAVASACIASAIRNIHIKLTDSAPAPFQEAALTALRSPLEYFELLRRDYESRRDYTVKLLSGVGFQVQFKPEGSFFLFVELPENCVVSDVEFVEELIKQAGVVAVPGCGFFHRNLYVDKLFPADYSYQKRYIRFAFCKSDATLAAAAQKIGELVKSSGLLKLFHSDRKMQ</sequence>
<dbReference type="PANTHER" id="PTHR43807:SF12">
    <property type="entry name" value="AMINOTRANSFERASE, CLASSES I AND II FAMILY PROTEIN, EXPRESSED"/>
    <property type="match status" value="1"/>
</dbReference>
<keyword evidence="3" id="KW-0808">Transferase</keyword>
<dbReference type="PANTHER" id="PTHR43807">
    <property type="entry name" value="FI04487P"/>
    <property type="match status" value="1"/>
</dbReference>
<evidence type="ECO:0000256" key="2">
    <source>
        <dbReference type="ARBA" id="ARBA00022576"/>
    </source>
</evidence>
<comment type="cofactor">
    <cofactor evidence="1">
        <name>pyridoxal 5'-phosphate</name>
        <dbReference type="ChEBI" id="CHEBI:597326"/>
    </cofactor>
</comment>
<dbReference type="FunFam" id="3.90.1150.10:FF:000096">
    <property type="entry name" value="ATP-binding cassette sub-family A member 3-like Protein"/>
    <property type="match status" value="1"/>
</dbReference>
<dbReference type="InterPro" id="IPR004839">
    <property type="entry name" value="Aminotransferase_I/II_large"/>
</dbReference>
<dbReference type="GO" id="GO:0005737">
    <property type="term" value="C:cytoplasm"/>
    <property type="evidence" value="ECO:0007669"/>
    <property type="project" value="TreeGrafter"/>
</dbReference>
<dbReference type="InterPro" id="IPR015422">
    <property type="entry name" value="PyrdxlP-dep_Trfase_small"/>
</dbReference>
<proteinExistence type="predicted"/>
<accession>A0AAV6LSB2</accession>
<dbReference type="GO" id="GO:0030170">
    <property type="term" value="F:pyridoxal phosphate binding"/>
    <property type="evidence" value="ECO:0007669"/>
    <property type="project" value="InterPro"/>
</dbReference>
<protein>
    <recommendedName>
        <fullName evidence="5">Aminotransferase class I/classII large domain-containing protein</fullName>
    </recommendedName>
</protein>
<organism evidence="6 7">
    <name type="scientific">Rhododendron griersonianum</name>
    <dbReference type="NCBI Taxonomy" id="479676"/>
    <lineage>
        <taxon>Eukaryota</taxon>
        <taxon>Viridiplantae</taxon>
        <taxon>Streptophyta</taxon>
        <taxon>Embryophyta</taxon>
        <taxon>Tracheophyta</taxon>
        <taxon>Spermatophyta</taxon>
        <taxon>Magnoliopsida</taxon>
        <taxon>eudicotyledons</taxon>
        <taxon>Gunneridae</taxon>
        <taxon>Pentapetalae</taxon>
        <taxon>asterids</taxon>
        <taxon>Ericales</taxon>
        <taxon>Ericaceae</taxon>
        <taxon>Ericoideae</taxon>
        <taxon>Rhodoreae</taxon>
        <taxon>Rhododendron</taxon>
    </lineage>
</organism>
<dbReference type="InterPro" id="IPR015424">
    <property type="entry name" value="PyrdxlP-dep_Trfase"/>
</dbReference>
<name>A0AAV6LSB2_9ERIC</name>
<keyword evidence="2" id="KW-0032">Aminotransferase</keyword>
<dbReference type="CDD" id="cd00609">
    <property type="entry name" value="AAT_like"/>
    <property type="match status" value="1"/>
</dbReference>
<dbReference type="Proteomes" id="UP000823749">
    <property type="component" value="Chromosome 1"/>
</dbReference>
<gene>
    <name evidence="6" type="ORF">RHGRI_003095</name>
</gene>
<evidence type="ECO:0000313" key="7">
    <source>
        <dbReference type="Proteomes" id="UP000823749"/>
    </source>
</evidence>
<feature type="domain" description="Aminotransferase class I/classII large" evidence="5">
    <location>
        <begin position="97"/>
        <end position="247"/>
    </location>
</feature>
<keyword evidence="7" id="KW-1185">Reference proteome</keyword>
<dbReference type="AlphaFoldDB" id="A0AAV6LSB2"/>
<dbReference type="GO" id="GO:0016212">
    <property type="term" value="F:kynurenine-oxoglutarate transaminase activity"/>
    <property type="evidence" value="ECO:0007669"/>
    <property type="project" value="TreeGrafter"/>
</dbReference>
<dbReference type="SUPFAM" id="SSF53383">
    <property type="entry name" value="PLP-dependent transferases"/>
    <property type="match status" value="1"/>
</dbReference>
<evidence type="ECO:0000256" key="4">
    <source>
        <dbReference type="ARBA" id="ARBA00022898"/>
    </source>
</evidence>
<evidence type="ECO:0000256" key="3">
    <source>
        <dbReference type="ARBA" id="ARBA00022679"/>
    </source>
</evidence>
<dbReference type="EMBL" id="JACTNZ010000001">
    <property type="protein sequence ID" value="KAG5567797.1"/>
    <property type="molecule type" value="Genomic_DNA"/>
</dbReference>
<dbReference type="InterPro" id="IPR015421">
    <property type="entry name" value="PyrdxlP-dep_Trfase_major"/>
</dbReference>
<feature type="domain" description="Aminotransferase class I/classII large" evidence="5">
    <location>
        <begin position="51"/>
        <end position="91"/>
    </location>
</feature>